<accession>A0A3D8J359</accession>
<keyword evidence="9" id="KW-0762">Sugar transport</keyword>
<keyword evidence="3 7" id="KW-0812">Transmembrane</keyword>
<evidence type="ECO:0000259" key="8">
    <source>
        <dbReference type="PROSITE" id="PS50850"/>
    </source>
</evidence>
<dbReference type="PANTHER" id="PTHR43124">
    <property type="entry name" value="PURINE EFFLUX PUMP PBUE"/>
    <property type="match status" value="1"/>
</dbReference>
<dbReference type="GO" id="GO:0022857">
    <property type="term" value="F:transmembrane transporter activity"/>
    <property type="evidence" value="ECO:0007669"/>
    <property type="project" value="InterPro"/>
</dbReference>
<comment type="subcellular location">
    <subcellularLocation>
        <location evidence="1">Cell membrane</location>
        <topology evidence="1">Multi-pass membrane protein</topology>
    </subcellularLocation>
</comment>
<dbReference type="Proteomes" id="UP000256424">
    <property type="component" value="Unassembled WGS sequence"/>
</dbReference>
<organism evidence="9 10">
    <name type="scientific">Helicobacter aurati</name>
    <dbReference type="NCBI Taxonomy" id="137778"/>
    <lineage>
        <taxon>Bacteria</taxon>
        <taxon>Pseudomonadati</taxon>
        <taxon>Campylobacterota</taxon>
        <taxon>Epsilonproteobacteria</taxon>
        <taxon>Campylobacterales</taxon>
        <taxon>Helicobacteraceae</taxon>
        <taxon>Helicobacter</taxon>
    </lineage>
</organism>
<dbReference type="PANTHER" id="PTHR43124:SF4">
    <property type="entry name" value="SUGAR EFFLUX TRANSPORTER"/>
    <property type="match status" value="1"/>
</dbReference>
<proteinExistence type="predicted"/>
<name>A0A3D8J359_9HELI</name>
<feature type="domain" description="Major facilitator superfamily (MFS) profile" evidence="8">
    <location>
        <begin position="44"/>
        <end position="415"/>
    </location>
</feature>
<sequence>MSNQHTLSSQGKTSESSLKDSKKYHHKESHFNNSKEPTKIPYLALLTLSFAVFVFNTSEFVPIGLLSLIANDFTMSEAKVGMLITMYAWVVALVSLPLMLLLSKVELKRLMLLVISIFVLSHIISALSQNYFMLMLSRIGVACAHAIFWSIASPMAVRLVPKNKQSLALSFIITGSAIAIILGLPLGRVIGLHLGWRISFLAIGGTALLVGILLWQIFPKLPNTDSLSLNALPKILKNKNLTAIYLITAVLVTAHFTAYSYIEPFLAHIAHFSEQGITFTLVAFGAIGIVGSFIFTKYYEGRVNFFVAMALFGICISLLLLHIMATHVYLTLIICLFWGLAMTLFNLTFQSQVIFLAPRATAIAMSIYSGIYNVGIGNGALIGGLISESFNIRYIGYSGGVIAILVCGFYIKQIIFSKHIKNKNTTYK</sequence>
<dbReference type="GO" id="GO:0005886">
    <property type="term" value="C:plasma membrane"/>
    <property type="evidence" value="ECO:0007669"/>
    <property type="project" value="UniProtKB-SubCell"/>
</dbReference>
<dbReference type="CDD" id="cd17324">
    <property type="entry name" value="MFS_NepI_like"/>
    <property type="match status" value="1"/>
</dbReference>
<evidence type="ECO:0000256" key="2">
    <source>
        <dbReference type="ARBA" id="ARBA00022475"/>
    </source>
</evidence>
<feature type="transmembrane region" description="Helical" evidence="7">
    <location>
        <begin position="167"/>
        <end position="186"/>
    </location>
</feature>
<evidence type="ECO:0000256" key="7">
    <source>
        <dbReference type="SAM" id="Phobius"/>
    </source>
</evidence>
<dbReference type="InterPro" id="IPR020846">
    <property type="entry name" value="MFS_dom"/>
</dbReference>
<evidence type="ECO:0000313" key="9">
    <source>
        <dbReference type="EMBL" id="RDU71284.1"/>
    </source>
</evidence>
<comment type="caution">
    <text evidence="9">The sequence shown here is derived from an EMBL/GenBank/DDBJ whole genome shotgun (WGS) entry which is preliminary data.</text>
</comment>
<evidence type="ECO:0000256" key="6">
    <source>
        <dbReference type="SAM" id="MobiDB-lite"/>
    </source>
</evidence>
<feature type="region of interest" description="Disordered" evidence="6">
    <location>
        <begin position="1"/>
        <end position="21"/>
    </location>
</feature>
<keyword evidence="9" id="KW-0813">Transport</keyword>
<evidence type="ECO:0000256" key="4">
    <source>
        <dbReference type="ARBA" id="ARBA00022989"/>
    </source>
</evidence>
<dbReference type="AlphaFoldDB" id="A0A3D8J359"/>
<dbReference type="OrthoDB" id="9788453at2"/>
<feature type="transmembrane region" description="Helical" evidence="7">
    <location>
        <begin position="82"/>
        <end position="103"/>
    </location>
</feature>
<feature type="transmembrane region" description="Helical" evidence="7">
    <location>
        <begin position="42"/>
        <end position="70"/>
    </location>
</feature>
<evidence type="ECO:0000313" key="10">
    <source>
        <dbReference type="Proteomes" id="UP000256424"/>
    </source>
</evidence>
<dbReference type="NCBIfam" id="NF002921">
    <property type="entry name" value="PRK03545.1"/>
    <property type="match status" value="1"/>
</dbReference>
<dbReference type="SUPFAM" id="SSF103473">
    <property type="entry name" value="MFS general substrate transporter"/>
    <property type="match status" value="1"/>
</dbReference>
<feature type="transmembrane region" description="Helical" evidence="7">
    <location>
        <begin position="198"/>
        <end position="218"/>
    </location>
</feature>
<feature type="transmembrane region" description="Helical" evidence="7">
    <location>
        <begin position="303"/>
        <end position="323"/>
    </location>
</feature>
<protein>
    <submittedName>
        <fullName evidence="9">Sugar transporter</fullName>
    </submittedName>
</protein>
<dbReference type="InterPro" id="IPR011701">
    <property type="entry name" value="MFS"/>
</dbReference>
<reference evidence="9 10" key="1">
    <citation type="submission" date="2018-04" db="EMBL/GenBank/DDBJ databases">
        <title>Novel Campyloabacter and Helicobacter Species and Strains.</title>
        <authorList>
            <person name="Mannion A.J."/>
            <person name="Shen Z."/>
            <person name="Fox J.G."/>
        </authorList>
    </citation>
    <scope>NUCLEOTIDE SEQUENCE [LARGE SCALE GENOMIC DNA]</scope>
    <source>
        <strain evidence="9 10">MIT 97-5075</strain>
    </source>
</reference>
<dbReference type="PROSITE" id="PS50850">
    <property type="entry name" value="MFS"/>
    <property type="match status" value="1"/>
</dbReference>
<evidence type="ECO:0000256" key="5">
    <source>
        <dbReference type="ARBA" id="ARBA00023136"/>
    </source>
</evidence>
<evidence type="ECO:0000256" key="3">
    <source>
        <dbReference type="ARBA" id="ARBA00022692"/>
    </source>
</evidence>
<dbReference type="Gene3D" id="1.20.1250.20">
    <property type="entry name" value="MFS general substrate transporter like domains"/>
    <property type="match status" value="1"/>
</dbReference>
<feature type="transmembrane region" description="Helical" evidence="7">
    <location>
        <begin position="361"/>
        <end position="386"/>
    </location>
</feature>
<feature type="compositionally biased region" description="Polar residues" evidence="6">
    <location>
        <begin position="1"/>
        <end position="16"/>
    </location>
</feature>
<gene>
    <name evidence="9" type="ORF">CQA66_06920</name>
</gene>
<dbReference type="Pfam" id="PF07690">
    <property type="entry name" value="MFS_1"/>
    <property type="match status" value="1"/>
</dbReference>
<feature type="transmembrane region" description="Helical" evidence="7">
    <location>
        <begin position="392"/>
        <end position="411"/>
    </location>
</feature>
<feature type="transmembrane region" description="Helical" evidence="7">
    <location>
        <begin position="329"/>
        <end position="349"/>
    </location>
</feature>
<feature type="transmembrane region" description="Helical" evidence="7">
    <location>
        <begin position="243"/>
        <end position="262"/>
    </location>
</feature>
<dbReference type="InterPro" id="IPR050189">
    <property type="entry name" value="MFS_Efflux_Transporters"/>
</dbReference>
<evidence type="ECO:0000256" key="1">
    <source>
        <dbReference type="ARBA" id="ARBA00004651"/>
    </source>
</evidence>
<keyword evidence="5 7" id="KW-0472">Membrane</keyword>
<keyword evidence="2" id="KW-1003">Cell membrane</keyword>
<feature type="transmembrane region" description="Helical" evidence="7">
    <location>
        <begin position="139"/>
        <end position="160"/>
    </location>
</feature>
<dbReference type="InterPro" id="IPR036259">
    <property type="entry name" value="MFS_trans_sf"/>
</dbReference>
<feature type="transmembrane region" description="Helical" evidence="7">
    <location>
        <begin position="110"/>
        <end position="127"/>
    </location>
</feature>
<dbReference type="EMBL" id="NXLW01000013">
    <property type="protein sequence ID" value="RDU71284.1"/>
    <property type="molecule type" value="Genomic_DNA"/>
</dbReference>
<keyword evidence="4 7" id="KW-1133">Transmembrane helix</keyword>
<feature type="transmembrane region" description="Helical" evidence="7">
    <location>
        <begin position="277"/>
        <end position="296"/>
    </location>
</feature>
<keyword evidence="10" id="KW-1185">Reference proteome</keyword>